<comment type="caution">
    <text evidence="1">The sequence shown here is derived from an EMBL/GenBank/DDBJ whole genome shotgun (WGS) entry which is preliminary data.</text>
</comment>
<proteinExistence type="predicted"/>
<protein>
    <submittedName>
        <fullName evidence="1">Uncharacterized protein</fullName>
    </submittedName>
</protein>
<keyword evidence="2" id="KW-1185">Reference proteome</keyword>
<organism evidence="1 2">
    <name type="scientific">Kickxella alabastrina</name>
    <dbReference type="NCBI Taxonomy" id="61397"/>
    <lineage>
        <taxon>Eukaryota</taxon>
        <taxon>Fungi</taxon>
        <taxon>Fungi incertae sedis</taxon>
        <taxon>Zoopagomycota</taxon>
        <taxon>Kickxellomycotina</taxon>
        <taxon>Kickxellomycetes</taxon>
        <taxon>Kickxellales</taxon>
        <taxon>Kickxellaceae</taxon>
        <taxon>Kickxella</taxon>
    </lineage>
</organism>
<reference evidence="1" key="1">
    <citation type="submission" date="2022-07" db="EMBL/GenBank/DDBJ databases">
        <title>Phylogenomic reconstructions and comparative analyses of Kickxellomycotina fungi.</title>
        <authorList>
            <person name="Reynolds N.K."/>
            <person name="Stajich J.E."/>
            <person name="Barry K."/>
            <person name="Grigoriev I.V."/>
            <person name="Crous P."/>
            <person name="Smith M.E."/>
        </authorList>
    </citation>
    <scope>NUCLEOTIDE SEQUENCE</scope>
    <source>
        <strain evidence="1">Benny 63K</strain>
    </source>
</reference>
<gene>
    <name evidence="1" type="ORF">LPJ66_004599</name>
</gene>
<evidence type="ECO:0000313" key="2">
    <source>
        <dbReference type="Proteomes" id="UP001150581"/>
    </source>
</evidence>
<name>A0ACC1II97_9FUNG</name>
<dbReference type="Proteomes" id="UP001150581">
    <property type="component" value="Unassembled WGS sequence"/>
</dbReference>
<evidence type="ECO:0000313" key="1">
    <source>
        <dbReference type="EMBL" id="KAJ1895433.1"/>
    </source>
</evidence>
<accession>A0ACC1II97</accession>
<sequence length="930" mass="101240">MALTAGLDEFENTVVRGHDQPSPPPPPATTEVAASGTSNSAQGQEQTTESAQNSRRQARKPRAVACRYIQQGKTCKAGNDCPFLHVIDKPKSTAPISDSDNDSDNNGRGRNKGRSGKARGGKGKNNTERMDSVRKAQTEDLLRAPKWTVQRLTSPRDESAFAVEMKPSDPDFPYEVSRLYMALVIPSVYPAKRTSDRILSIEIANKNIPVGIKRNVENGFSKHVRKTVNAAIKVGNPDGAPSLVDYIIWLDKNLEQLMQQKAAPTIKFTTYNKSGKSSKAEEAQSDKANDAAAGSDDSGTANEGASLDSSRPESRISQSSAAAALEPPASRPAVRRPVPKPLLNAMAAPFEISGAEDPRRATELSQLERRFRGSYIVSRDTPNGITVVGLDIMPTDPDMQDFDICQFNATLSVSRKYPQGSPALTLNIDSSRLLGRKNKPSTWQPTGGRQAYLDYVSRKFGEHVVESPGTSILHHLNWLDRQLAEMLSSPPPAPAPVLLQSAASRVTQQNMQTQTPKGTPSSSSVAATATVIPNMQKTKPYEGVDAGSEKPWIKTISMAEAGLPEQLANLDMDASGSDDSDGDSLSDSDSDSAMEGEGEGEGESETVGAFSKPVRRGTEIRMGRIQLTNVSLAHCHSLNLTVRCGRCKSTVELKAIAPTRRAGKDQQMWKACDTCTSILGVRFRPDWLFSECTTIGYLDCSSCAPIDLLPSKFTLSCEPCAMNDEDVKPVDTTASVGIGATTNTNCRTCYARLGMELHEPHFVQLQSGLSLGGTANSANMISREVERTRRTKVNKREELARLGVVPGQPLPDHGACKHFRRSKRWLRFPCCGKTYPCVTCHDDKEDHDYEYAQTMICGNCAKEQRISKTERTGLCISCGAQVIRKVDGNNAFWQGGTGVRDRTRMSRKDPKKFQGTNKTVALKKVATPKK</sequence>
<dbReference type="EMBL" id="JANBPG010000567">
    <property type="protein sequence ID" value="KAJ1895433.1"/>
    <property type="molecule type" value="Genomic_DNA"/>
</dbReference>